<dbReference type="Pfam" id="PF13384">
    <property type="entry name" value="HTH_23"/>
    <property type="match status" value="1"/>
</dbReference>
<proteinExistence type="predicted"/>
<dbReference type="Proteomes" id="UP000006556">
    <property type="component" value="Chromosome"/>
</dbReference>
<reference evidence="2" key="1">
    <citation type="journal article" date="2008" name="Genome Res.">
        <title>The genome of Pelotomaculum thermopropionicum reveals niche-associated evolution in anaerobic microbiota.</title>
        <authorList>
            <person name="Kosaka T."/>
            <person name="Kato S."/>
            <person name="Shimoyama T."/>
            <person name="Ishii S."/>
            <person name="Abe T."/>
            <person name="Watanabe K."/>
        </authorList>
    </citation>
    <scope>NUCLEOTIDE SEQUENCE [LARGE SCALE GENOMIC DNA]</scope>
    <source>
        <strain evidence="2">DSM 13744 / JCM 10971 / SI</strain>
    </source>
</reference>
<sequence>MTDTIEPIPRPYEGQKPWNTWPEEIRQQAVDLAIELKSGIKAARRLGIPVRTVQQWLAEEVVSQASDWNMLQVKEIENKIEQVLAKIGPDKIDKAGLRDLVVAAGILLDKRESLLPKAKNEVPARLRIAWRGGEGALELETGN</sequence>
<dbReference type="AlphaFoldDB" id="A5D2G1"/>
<gene>
    <name evidence="1" type="ordered locus">PTH_1392</name>
</gene>
<dbReference type="EMBL" id="AP009389">
    <property type="protein sequence ID" value="BAF59573.1"/>
    <property type="molecule type" value="Genomic_DNA"/>
</dbReference>
<evidence type="ECO:0000313" key="1">
    <source>
        <dbReference type="EMBL" id="BAF59573.1"/>
    </source>
</evidence>
<dbReference type="HOGENOM" id="CLU_1804371_0_0_9"/>
<organism evidence="1 2">
    <name type="scientific">Pelotomaculum thermopropionicum (strain DSM 13744 / JCM 10971 / SI)</name>
    <dbReference type="NCBI Taxonomy" id="370438"/>
    <lineage>
        <taxon>Bacteria</taxon>
        <taxon>Bacillati</taxon>
        <taxon>Bacillota</taxon>
        <taxon>Clostridia</taxon>
        <taxon>Eubacteriales</taxon>
        <taxon>Desulfotomaculaceae</taxon>
        <taxon>Pelotomaculum</taxon>
    </lineage>
</organism>
<evidence type="ECO:0000313" key="2">
    <source>
        <dbReference type="Proteomes" id="UP000006556"/>
    </source>
</evidence>
<protein>
    <submittedName>
        <fullName evidence="1">Uncharacterized protein</fullName>
    </submittedName>
</protein>
<dbReference type="KEGG" id="pth:PTH_1392"/>
<keyword evidence="2" id="KW-1185">Reference proteome</keyword>
<accession>A5D2G1</accession>
<name>A5D2G1_PELTS</name>